<comment type="caution">
    <text evidence="2">The sequence shown here is derived from an EMBL/GenBank/DDBJ whole genome shotgun (WGS) entry which is preliminary data.</text>
</comment>
<evidence type="ECO:0000313" key="3">
    <source>
        <dbReference type="Proteomes" id="UP000050668"/>
    </source>
</evidence>
<dbReference type="InterPro" id="IPR056086">
    <property type="entry name" value="DUF7669"/>
</dbReference>
<protein>
    <recommendedName>
        <fullName evidence="1">DUF7669 domain-containing protein</fullName>
    </recommendedName>
</protein>
<feature type="domain" description="DUF7669" evidence="1">
    <location>
        <begin position="21"/>
        <end position="83"/>
    </location>
</feature>
<dbReference type="Proteomes" id="UP000050668">
    <property type="component" value="Unassembled WGS sequence"/>
</dbReference>
<keyword evidence="3" id="KW-1185">Reference proteome</keyword>
<evidence type="ECO:0000313" key="2">
    <source>
        <dbReference type="EMBL" id="KOS67773.1"/>
    </source>
</evidence>
<organism evidence="2 3">
    <name type="scientific">Lysinibacillus contaminans</name>
    <dbReference type="NCBI Taxonomy" id="1293441"/>
    <lineage>
        <taxon>Bacteria</taxon>
        <taxon>Bacillati</taxon>
        <taxon>Bacillota</taxon>
        <taxon>Bacilli</taxon>
        <taxon>Bacillales</taxon>
        <taxon>Bacillaceae</taxon>
        <taxon>Lysinibacillus</taxon>
    </lineage>
</organism>
<gene>
    <name evidence="2" type="ORF">AEA09_03825</name>
</gene>
<reference evidence="3" key="1">
    <citation type="submission" date="2015-07" db="EMBL/GenBank/DDBJ databases">
        <title>Fjat-14205 dsm 2895.</title>
        <authorList>
            <person name="Liu B."/>
            <person name="Wang J."/>
            <person name="Zhu Y."/>
            <person name="Liu G."/>
            <person name="Chen Q."/>
            <person name="Chen Z."/>
            <person name="Lan J."/>
            <person name="Che J."/>
            <person name="Ge C."/>
            <person name="Shi H."/>
            <person name="Pan Z."/>
            <person name="Liu X."/>
        </authorList>
    </citation>
    <scope>NUCLEOTIDE SEQUENCE [LARGE SCALE GENOMIC DNA]</scope>
    <source>
        <strain evidence="3">DSM 25560</strain>
    </source>
</reference>
<dbReference type="Pfam" id="PF24706">
    <property type="entry name" value="DUF7669"/>
    <property type="match status" value="1"/>
</dbReference>
<evidence type="ECO:0000259" key="1">
    <source>
        <dbReference type="Pfam" id="PF24706"/>
    </source>
</evidence>
<dbReference type="RefSeq" id="WP_053582584.1">
    <property type="nucleotide sequence ID" value="NZ_LGRV01000003.1"/>
</dbReference>
<accession>A0ABR5JYQ1</accession>
<sequence>MLNNNLTCREQLLIIVKQITNHKGENEFTIIELLDAMHKSGSIFKESTIRTHITSRCCANVTKYHHQTHYDDYIRISRGIYALNK</sequence>
<dbReference type="EMBL" id="LGRV01000003">
    <property type="protein sequence ID" value="KOS67773.1"/>
    <property type="molecule type" value="Genomic_DNA"/>
</dbReference>
<name>A0ABR5JYQ1_9BACI</name>
<proteinExistence type="predicted"/>